<evidence type="ECO:0000313" key="4">
    <source>
        <dbReference type="Proteomes" id="UP000433577"/>
    </source>
</evidence>
<dbReference type="PANTHER" id="PTHR46268">
    <property type="entry name" value="STRESS RESPONSE PROTEIN NHAX"/>
    <property type="match status" value="1"/>
</dbReference>
<evidence type="ECO:0000256" key="1">
    <source>
        <dbReference type="ARBA" id="ARBA00008791"/>
    </source>
</evidence>
<dbReference type="PANTHER" id="PTHR46268:SF15">
    <property type="entry name" value="UNIVERSAL STRESS PROTEIN HP_0031"/>
    <property type="match status" value="1"/>
</dbReference>
<reference evidence="3 4" key="1">
    <citation type="submission" date="2019-12" db="EMBL/GenBank/DDBJ databases">
        <title>Paraburkholderia acidiphila 7Q-K02 sp. nov and Paraburkholderia acidisoli DHF22 sp. nov., two strains isolated from forest soil.</title>
        <authorList>
            <person name="Gao Z."/>
            <person name="Qiu L."/>
        </authorList>
    </citation>
    <scope>NUCLEOTIDE SEQUENCE [LARGE SCALE GENOMIC DNA]</scope>
    <source>
        <strain evidence="3 4">DHF22</strain>
    </source>
</reference>
<dbReference type="CDD" id="cd00293">
    <property type="entry name" value="USP-like"/>
    <property type="match status" value="1"/>
</dbReference>
<keyword evidence="4" id="KW-1185">Reference proteome</keyword>
<dbReference type="InterPro" id="IPR014729">
    <property type="entry name" value="Rossmann-like_a/b/a_fold"/>
</dbReference>
<dbReference type="InterPro" id="IPR006016">
    <property type="entry name" value="UspA"/>
</dbReference>
<dbReference type="SUPFAM" id="SSF52402">
    <property type="entry name" value="Adenine nucleotide alpha hydrolases-like"/>
    <property type="match status" value="1"/>
</dbReference>
<dbReference type="Proteomes" id="UP000433577">
    <property type="component" value="Chromosome 2"/>
</dbReference>
<organism evidence="3 4">
    <name type="scientific">Paraburkholderia acidisoli</name>
    <dbReference type="NCBI Taxonomy" id="2571748"/>
    <lineage>
        <taxon>Bacteria</taxon>
        <taxon>Pseudomonadati</taxon>
        <taxon>Pseudomonadota</taxon>
        <taxon>Betaproteobacteria</taxon>
        <taxon>Burkholderiales</taxon>
        <taxon>Burkholderiaceae</taxon>
        <taxon>Paraburkholderia</taxon>
    </lineage>
</organism>
<dbReference type="KEGG" id="pacs:FAZ98_15780"/>
<dbReference type="InterPro" id="IPR006015">
    <property type="entry name" value="Universal_stress_UspA"/>
</dbReference>
<dbReference type="OrthoDB" id="8547832at2"/>
<gene>
    <name evidence="3" type="ORF">FAZ98_15780</name>
</gene>
<sequence>MYKQILVAVDGSRSGRRALDEAVKIAQATGGTIEALCVVQHPSRPVDVNPGFAEEPTRHEAARDAATAALDEAKTVLAQAHVTGTTRAADANGEEIAAVIYRIAAEEDADLVVMGTRGLSGVKRLLLGSVAETFLRMADRPVMLVRDEAAPAASAS</sequence>
<dbReference type="PRINTS" id="PR01438">
    <property type="entry name" value="UNVRSLSTRESS"/>
</dbReference>
<dbReference type="RefSeq" id="WP_158952256.1">
    <property type="nucleotide sequence ID" value="NZ_CP046914.1"/>
</dbReference>
<dbReference type="EMBL" id="CP046914">
    <property type="protein sequence ID" value="QGZ63263.1"/>
    <property type="molecule type" value="Genomic_DNA"/>
</dbReference>
<dbReference type="Pfam" id="PF00582">
    <property type="entry name" value="Usp"/>
    <property type="match status" value="1"/>
</dbReference>
<comment type="similarity">
    <text evidence="1">Belongs to the universal stress protein A family.</text>
</comment>
<dbReference type="Gene3D" id="3.40.50.620">
    <property type="entry name" value="HUPs"/>
    <property type="match status" value="1"/>
</dbReference>
<protein>
    <submittedName>
        <fullName evidence="3">Universal stress protein</fullName>
    </submittedName>
</protein>
<feature type="domain" description="UspA" evidence="2">
    <location>
        <begin position="1"/>
        <end position="146"/>
    </location>
</feature>
<name>A0A7Z2JGR1_9BURK</name>
<evidence type="ECO:0000259" key="2">
    <source>
        <dbReference type="Pfam" id="PF00582"/>
    </source>
</evidence>
<dbReference type="AlphaFoldDB" id="A0A7Z2JGR1"/>
<accession>A0A7Z2JGR1</accession>
<evidence type="ECO:0000313" key="3">
    <source>
        <dbReference type="EMBL" id="QGZ63263.1"/>
    </source>
</evidence>
<proteinExistence type="inferred from homology"/>